<keyword evidence="3" id="KW-1185">Reference proteome</keyword>
<dbReference type="InterPro" id="IPR029044">
    <property type="entry name" value="Nucleotide-diphossugar_trans"/>
</dbReference>
<dbReference type="PANTHER" id="PTHR43685">
    <property type="entry name" value="GLYCOSYLTRANSFERASE"/>
    <property type="match status" value="1"/>
</dbReference>
<gene>
    <name evidence="2" type="ORF">Ade02nite_84770</name>
</gene>
<dbReference type="SUPFAM" id="SSF53448">
    <property type="entry name" value="Nucleotide-diphospho-sugar transferases"/>
    <property type="match status" value="1"/>
</dbReference>
<organism evidence="2 3">
    <name type="scientific">Paractinoplanes deccanensis</name>
    <dbReference type="NCBI Taxonomy" id="113561"/>
    <lineage>
        <taxon>Bacteria</taxon>
        <taxon>Bacillati</taxon>
        <taxon>Actinomycetota</taxon>
        <taxon>Actinomycetes</taxon>
        <taxon>Micromonosporales</taxon>
        <taxon>Micromonosporaceae</taxon>
        <taxon>Paractinoplanes</taxon>
    </lineage>
</organism>
<dbReference type="PANTHER" id="PTHR43685:SF2">
    <property type="entry name" value="GLYCOSYLTRANSFERASE 2-LIKE DOMAIN-CONTAINING PROTEIN"/>
    <property type="match status" value="1"/>
</dbReference>
<reference evidence="2 3" key="1">
    <citation type="submission" date="2021-01" db="EMBL/GenBank/DDBJ databases">
        <title>Whole genome shotgun sequence of Actinoplanes deccanensis NBRC 13994.</title>
        <authorList>
            <person name="Komaki H."/>
            <person name="Tamura T."/>
        </authorList>
    </citation>
    <scope>NUCLEOTIDE SEQUENCE [LARGE SCALE GENOMIC DNA]</scope>
    <source>
        <strain evidence="2 3">NBRC 13994</strain>
    </source>
</reference>
<dbReference type="EMBL" id="BOMI01000178">
    <property type="protein sequence ID" value="GID79836.1"/>
    <property type="molecule type" value="Genomic_DNA"/>
</dbReference>
<name>A0ABQ3YIL2_9ACTN</name>
<dbReference type="Pfam" id="PF00535">
    <property type="entry name" value="Glycos_transf_2"/>
    <property type="match status" value="1"/>
</dbReference>
<comment type="caution">
    <text evidence="2">The sequence shown here is derived from an EMBL/GenBank/DDBJ whole genome shotgun (WGS) entry which is preliminary data.</text>
</comment>
<dbReference type="RefSeq" id="WP_203776453.1">
    <property type="nucleotide sequence ID" value="NZ_BAAABO010000055.1"/>
</dbReference>
<accession>A0ABQ3YIL2</accession>
<protein>
    <recommendedName>
        <fullName evidence="1">Glycosyltransferase 2-like domain-containing protein</fullName>
    </recommendedName>
</protein>
<sequence>MPRLILETDGPVWCGRLDRSAPAPMRAGASPDGRPYRRAKLLVLDGRQPVCFVDVPVSGGVVDVDLALARAAGAQAADTVPAREDAAEVSVVVCTRDRPEELRTCLDGLSRLRPAPLEIVVVDNAPADDRTRQVVESFAALLPHVRYVREPRSGLSAARNAGLAAAVGGIVAFTDDDVRVDPFWVDGLLRGFARRPDVVCVTGLVATDRLDHAAEQYFDSRVSWSSSCTPRLFDLDSAASPLFPYAAGTFGTGANVAFRAAFLHRIGGFDESLGAGSLTRGGEDLDAFVKVLHTRGALAYEPAALVWHRHRDDLGALRKQMFGYGTGLTGFLTKYLLQPSTTVDLLRRVPGGLLHMRRQLRRPAAASHRPPPWELRVAELAGLVYGPVAYLRSRRAVRRRRWAV</sequence>
<dbReference type="Gene3D" id="3.90.550.10">
    <property type="entry name" value="Spore Coat Polysaccharide Biosynthesis Protein SpsA, Chain A"/>
    <property type="match status" value="1"/>
</dbReference>
<feature type="domain" description="Glycosyltransferase 2-like" evidence="1">
    <location>
        <begin position="90"/>
        <end position="215"/>
    </location>
</feature>
<evidence type="ECO:0000259" key="1">
    <source>
        <dbReference type="Pfam" id="PF00535"/>
    </source>
</evidence>
<dbReference type="InterPro" id="IPR050834">
    <property type="entry name" value="Glycosyltransf_2"/>
</dbReference>
<evidence type="ECO:0000313" key="2">
    <source>
        <dbReference type="EMBL" id="GID79836.1"/>
    </source>
</evidence>
<dbReference type="Proteomes" id="UP000609879">
    <property type="component" value="Unassembled WGS sequence"/>
</dbReference>
<dbReference type="InterPro" id="IPR001173">
    <property type="entry name" value="Glyco_trans_2-like"/>
</dbReference>
<evidence type="ECO:0000313" key="3">
    <source>
        <dbReference type="Proteomes" id="UP000609879"/>
    </source>
</evidence>
<proteinExistence type="predicted"/>